<dbReference type="OrthoDB" id="5372118at2759"/>
<dbReference type="SUPFAM" id="SSF55729">
    <property type="entry name" value="Acyl-CoA N-acyltransferases (Nat)"/>
    <property type="match status" value="1"/>
</dbReference>
<dbReference type="AlphaFoldDB" id="A0A8H8CPP8"/>
<sequence length="344" mass="38442">MPVSNSPYSTELQIVTVSEARRFPVFAKRVLDSDPVRANLILPTLLKCYAAESKGQVMNGHLWIVVHVAGAVYFIASCTRGYMGDYPLFIYTPIPSDQLIPHYIRPALTMIATTLFHSRLISPRRIYSVFAQETVTLTFASVWTEITGIAPESTPYYHAKISYATQDSVARSNRDVSPIRNAFCEMRPAVASDVVGIADLCFRFAKESEPFVLSWQAALEEARILVQCGQVWVYTATFPGRPTAIASIVATTRNTDVAAAITKVYTHPDFRSQGCAERLVRKVCFHLLQTKKYIVLYVGLDNRAANVYQKVGFLGIGQNAQPVPLVDNWLEIGFDRNQVKLGHW</sequence>
<gene>
    <name evidence="2" type="ORF">JR316_002595</name>
</gene>
<evidence type="ECO:0000313" key="2">
    <source>
        <dbReference type="EMBL" id="KAG5173090.1"/>
    </source>
</evidence>
<dbReference type="GO" id="GO:0016747">
    <property type="term" value="F:acyltransferase activity, transferring groups other than amino-acyl groups"/>
    <property type="evidence" value="ECO:0007669"/>
    <property type="project" value="InterPro"/>
</dbReference>
<dbReference type="PROSITE" id="PS51186">
    <property type="entry name" value="GNAT"/>
    <property type="match status" value="1"/>
</dbReference>
<dbReference type="InterPro" id="IPR016181">
    <property type="entry name" value="Acyl_CoA_acyltransferase"/>
</dbReference>
<accession>A0A8H8CPP8</accession>
<proteinExistence type="predicted"/>
<protein>
    <recommendedName>
        <fullName evidence="1">N-acetyltransferase domain-containing protein</fullName>
    </recommendedName>
</protein>
<dbReference type="InterPro" id="IPR000182">
    <property type="entry name" value="GNAT_dom"/>
</dbReference>
<evidence type="ECO:0000259" key="1">
    <source>
        <dbReference type="PROSITE" id="PS51186"/>
    </source>
</evidence>
<dbReference type="EMBL" id="JAFIQS010000002">
    <property type="protein sequence ID" value="KAG5173090.1"/>
    <property type="molecule type" value="Genomic_DNA"/>
</dbReference>
<feature type="domain" description="N-acetyltransferase" evidence="1">
    <location>
        <begin position="184"/>
        <end position="335"/>
    </location>
</feature>
<comment type="caution">
    <text evidence="2">The sequence shown here is derived from an EMBL/GenBank/DDBJ whole genome shotgun (WGS) entry which is preliminary data.</text>
</comment>
<name>A0A8H8CPP8_PSICU</name>
<dbReference type="Pfam" id="PF13508">
    <property type="entry name" value="Acetyltransf_7"/>
    <property type="match status" value="1"/>
</dbReference>
<reference evidence="2" key="1">
    <citation type="submission" date="2021-02" db="EMBL/GenBank/DDBJ databases">
        <title>Psilocybe cubensis genome.</title>
        <authorList>
            <person name="Mckernan K.J."/>
            <person name="Crawford S."/>
            <person name="Trippe A."/>
            <person name="Kane L.T."/>
            <person name="Mclaughlin S."/>
        </authorList>
    </citation>
    <scope>NUCLEOTIDE SEQUENCE [LARGE SCALE GENOMIC DNA]</scope>
    <source>
        <strain evidence="2">MGC-MH-2018</strain>
    </source>
</reference>
<dbReference type="Gene3D" id="3.40.630.30">
    <property type="match status" value="1"/>
</dbReference>
<organism evidence="2">
    <name type="scientific">Psilocybe cubensis</name>
    <name type="common">Psychedelic mushroom</name>
    <name type="synonym">Stropharia cubensis</name>
    <dbReference type="NCBI Taxonomy" id="181762"/>
    <lineage>
        <taxon>Eukaryota</taxon>
        <taxon>Fungi</taxon>
        <taxon>Dikarya</taxon>
        <taxon>Basidiomycota</taxon>
        <taxon>Agaricomycotina</taxon>
        <taxon>Agaricomycetes</taxon>
        <taxon>Agaricomycetidae</taxon>
        <taxon>Agaricales</taxon>
        <taxon>Agaricineae</taxon>
        <taxon>Strophariaceae</taxon>
        <taxon>Psilocybe</taxon>
    </lineage>
</organism>